<evidence type="ECO:0000256" key="1">
    <source>
        <dbReference type="SAM" id="SignalP"/>
    </source>
</evidence>
<gene>
    <name evidence="2" type="ORF">GGQ61_002508</name>
</gene>
<proteinExistence type="predicted"/>
<dbReference type="Proteomes" id="UP000530564">
    <property type="component" value="Unassembled WGS sequence"/>
</dbReference>
<organism evidence="2 3">
    <name type="scientific">Phenylobacterium haematophilum</name>
    <dbReference type="NCBI Taxonomy" id="98513"/>
    <lineage>
        <taxon>Bacteria</taxon>
        <taxon>Pseudomonadati</taxon>
        <taxon>Pseudomonadota</taxon>
        <taxon>Alphaproteobacteria</taxon>
        <taxon>Caulobacterales</taxon>
        <taxon>Caulobacteraceae</taxon>
        <taxon>Phenylobacterium</taxon>
    </lineage>
</organism>
<sequence length="227" mass="23793">MRIVGIVAACLLLAACTTTNTRLAASPTKPAAGARIILVEPDIELAVLTASGVQEPRADWSEQGRANVAAEVERQMKARAHSARMIDPDEAMGGRTGQLLRLHEAVGQSIMMFNYGYVSLPTKAASFDWTLGEGAQALGTAYDADYALFVFGRGNYASGARVATAVGLAMLGVGVPVGGQQCFASLVDLKTGRVVWFNVASTGPNDDMRKPDGAAQLVQAVLKDAPL</sequence>
<name>A0A840A2S8_9CAUL</name>
<dbReference type="PROSITE" id="PS51257">
    <property type="entry name" value="PROKAR_LIPOPROTEIN"/>
    <property type="match status" value="1"/>
</dbReference>
<keyword evidence="1" id="KW-0732">Signal</keyword>
<reference evidence="2 3" key="1">
    <citation type="submission" date="2020-08" db="EMBL/GenBank/DDBJ databases">
        <title>Genomic Encyclopedia of Type Strains, Phase IV (KMG-IV): sequencing the most valuable type-strain genomes for metagenomic binning, comparative biology and taxonomic classification.</title>
        <authorList>
            <person name="Goeker M."/>
        </authorList>
    </citation>
    <scope>NUCLEOTIDE SEQUENCE [LARGE SCALE GENOMIC DNA]</scope>
    <source>
        <strain evidence="2 3">DSM 21793</strain>
    </source>
</reference>
<evidence type="ECO:0000313" key="3">
    <source>
        <dbReference type="Proteomes" id="UP000530564"/>
    </source>
</evidence>
<dbReference type="RefSeq" id="WP_183773207.1">
    <property type="nucleotide sequence ID" value="NZ_JACIDK010000003.1"/>
</dbReference>
<evidence type="ECO:0000313" key="2">
    <source>
        <dbReference type="EMBL" id="MBB3891780.1"/>
    </source>
</evidence>
<accession>A0A840A2S8</accession>
<dbReference type="AlphaFoldDB" id="A0A840A2S8"/>
<evidence type="ECO:0008006" key="4">
    <source>
        <dbReference type="Google" id="ProtNLM"/>
    </source>
</evidence>
<protein>
    <recommendedName>
        <fullName evidence="4">Lipoprotein</fullName>
    </recommendedName>
</protein>
<feature type="chain" id="PRO_5032306681" description="Lipoprotein" evidence="1">
    <location>
        <begin position="25"/>
        <end position="227"/>
    </location>
</feature>
<keyword evidence="3" id="KW-1185">Reference proteome</keyword>
<comment type="caution">
    <text evidence="2">The sequence shown here is derived from an EMBL/GenBank/DDBJ whole genome shotgun (WGS) entry which is preliminary data.</text>
</comment>
<feature type="signal peptide" evidence="1">
    <location>
        <begin position="1"/>
        <end position="24"/>
    </location>
</feature>
<dbReference type="EMBL" id="JACIDK010000003">
    <property type="protein sequence ID" value="MBB3891780.1"/>
    <property type="molecule type" value="Genomic_DNA"/>
</dbReference>